<name>A0ABY1AEK5_9LACO</name>
<comment type="caution">
    <text evidence="1">The sequence shown here is derived from an EMBL/GenBank/DDBJ whole genome shotgun (WGS) entry which is preliminary data.</text>
</comment>
<dbReference type="SUPFAM" id="SSF159245">
    <property type="entry name" value="AttH-like"/>
    <property type="match status" value="1"/>
</dbReference>
<dbReference type="Proteomes" id="UP000182089">
    <property type="component" value="Unassembled WGS sequence"/>
</dbReference>
<reference evidence="1 2" key="1">
    <citation type="submission" date="2016-10" db="EMBL/GenBank/DDBJ databases">
        <authorList>
            <person name="Varghese N."/>
            <person name="Submissions S."/>
        </authorList>
    </citation>
    <scope>NUCLEOTIDE SEQUENCE [LARGE SCALE GENOMIC DNA]</scope>
    <source>
        <strain evidence="1 2">WC1T17</strain>
    </source>
</reference>
<gene>
    <name evidence="1" type="ORF">SAMN05216431_11816</name>
</gene>
<protein>
    <submittedName>
        <fullName evidence="1">Tocopherol cyclase</fullName>
    </submittedName>
</protein>
<evidence type="ECO:0000313" key="2">
    <source>
        <dbReference type="Proteomes" id="UP000182089"/>
    </source>
</evidence>
<evidence type="ECO:0000313" key="1">
    <source>
        <dbReference type="EMBL" id="SEM98716.1"/>
    </source>
</evidence>
<accession>A0ABY1AEK5</accession>
<sequence>MGSVNVSAKDAHDHPEWMSDAGQMTWNLQVNKELAFNVGFGASSLMRKLNAFEMYWHVQGLKTKYSGEVIYNGVKYQVFPDTSFGYADKNWGQDFTSPWVWLSSNCLYSTKLKRPLTNSAFDIGGGRPKIFGYGLDRCLLGGMYYEGLECDFNFSKPWLKVKTDFSFHEGEKEVFWQVRQENVSYVMETQLACPKAEMLFINYEAPDGQKRYSKLWNGGTGHGKIKLYQKKGQKLVLLDEILVDHAGCEYGEYDR</sequence>
<organism evidence="1 2">
    <name type="scientific">Ligilactobacillus ruminis</name>
    <dbReference type="NCBI Taxonomy" id="1623"/>
    <lineage>
        <taxon>Bacteria</taxon>
        <taxon>Bacillati</taxon>
        <taxon>Bacillota</taxon>
        <taxon>Bacilli</taxon>
        <taxon>Lactobacillales</taxon>
        <taxon>Lactobacillaceae</taxon>
        <taxon>Ligilactobacillus</taxon>
    </lineage>
</organism>
<dbReference type="Pfam" id="PF14249">
    <property type="entry name" value="Tocopherol_cycl"/>
    <property type="match status" value="1"/>
</dbReference>
<dbReference type="InterPro" id="IPR025893">
    <property type="entry name" value="Tocopherol_cyclase"/>
</dbReference>
<dbReference type="EMBL" id="FOCC01000018">
    <property type="protein sequence ID" value="SEM98716.1"/>
    <property type="molecule type" value="Genomic_DNA"/>
</dbReference>
<proteinExistence type="predicted"/>